<reference evidence="15 16" key="1">
    <citation type="journal article" date="2024" name="BMC Genomics">
        <title>De novo assembly and annotation of Popillia japonica's genome with initial clues to its potential as an invasive pest.</title>
        <authorList>
            <person name="Cucini C."/>
            <person name="Boschi S."/>
            <person name="Funari R."/>
            <person name="Cardaioli E."/>
            <person name="Iannotti N."/>
            <person name="Marturano G."/>
            <person name="Paoli F."/>
            <person name="Bruttini M."/>
            <person name="Carapelli A."/>
            <person name="Frati F."/>
            <person name="Nardi F."/>
        </authorList>
    </citation>
    <scope>NUCLEOTIDE SEQUENCE [LARGE SCALE GENOMIC DNA]</scope>
    <source>
        <strain evidence="15">DMR45628</strain>
    </source>
</reference>
<keyword evidence="8" id="KW-0408">Iron</keyword>
<gene>
    <name evidence="15" type="ORF">QE152_g8323</name>
</gene>
<dbReference type="GO" id="GO:0004768">
    <property type="term" value="F:stearoyl-CoA 9-desaturase activity"/>
    <property type="evidence" value="ECO:0007669"/>
    <property type="project" value="TreeGrafter"/>
</dbReference>
<evidence type="ECO:0000259" key="14">
    <source>
        <dbReference type="Pfam" id="PF00487"/>
    </source>
</evidence>
<keyword evidence="10 13" id="KW-0472">Membrane</keyword>
<feature type="transmembrane region" description="Helical" evidence="13">
    <location>
        <begin position="87"/>
        <end position="111"/>
    </location>
</feature>
<keyword evidence="16" id="KW-1185">Reference proteome</keyword>
<evidence type="ECO:0000256" key="3">
    <source>
        <dbReference type="ARBA" id="ARBA00022516"/>
    </source>
</evidence>
<evidence type="ECO:0000313" key="16">
    <source>
        <dbReference type="Proteomes" id="UP001458880"/>
    </source>
</evidence>
<keyword evidence="4 12" id="KW-0812">Transmembrane</keyword>
<evidence type="ECO:0000256" key="12">
    <source>
        <dbReference type="RuleBase" id="RU000581"/>
    </source>
</evidence>
<keyword evidence="9" id="KW-0443">Lipid metabolism</keyword>
<keyword evidence="7 12" id="KW-0560">Oxidoreductase</keyword>
<dbReference type="AlphaFoldDB" id="A0AAW1MC21"/>
<dbReference type="EMBL" id="JASPKY010000066">
    <property type="protein sequence ID" value="KAK9743778.1"/>
    <property type="molecule type" value="Genomic_DNA"/>
</dbReference>
<evidence type="ECO:0000256" key="8">
    <source>
        <dbReference type="ARBA" id="ARBA00023004"/>
    </source>
</evidence>
<dbReference type="InterPro" id="IPR005804">
    <property type="entry name" value="FA_desaturase_dom"/>
</dbReference>
<feature type="domain" description="Fatty acid desaturase" evidence="14">
    <location>
        <begin position="90"/>
        <end position="302"/>
    </location>
</feature>
<evidence type="ECO:0000256" key="5">
    <source>
        <dbReference type="ARBA" id="ARBA00022832"/>
    </source>
</evidence>
<evidence type="ECO:0000256" key="2">
    <source>
        <dbReference type="ARBA" id="ARBA00009295"/>
    </source>
</evidence>
<protein>
    <submittedName>
        <fullName evidence="15">Fatty acid desaturase</fullName>
    </submittedName>
</protein>
<name>A0AAW1MC21_POPJA</name>
<sequence>MPQGSSLIVVGTIKMYINTTCETTSTTKFKPTGVLLETDEETTTVQNEEVDEPREYQLVWRNIILYIYLHISFFYAFYLIFNSAKLLTTFQACLLIIIGNLGITCGAHRLWSHRSYKAKTPLKIILVIMQTVAFQNSVIEWARDHRVHHKFSETDADPHNAKRGFFFAHVGWLLTKKHPDVRTKGKVVDVSDLYNDPLLNFQHKHYVPLMLFTAFFLPTTIPMIFWKETFINAWVLNLFRYCIGLNTTWLVNSAAHMFGGKPYDKFINPSENFSVAALALGEGWHNYHHTFPWDYKTSELGKYTTNISTAFIDFFSKIGWAYDLKTVSEDMVRKRALRTGDGTHSVWGWKDKEMSEDDIRNTMVSKNK</sequence>
<dbReference type="GO" id="GO:0006636">
    <property type="term" value="P:unsaturated fatty acid biosynthetic process"/>
    <property type="evidence" value="ECO:0007669"/>
    <property type="project" value="TreeGrafter"/>
</dbReference>
<evidence type="ECO:0000256" key="10">
    <source>
        <dbReference type="ARBA" id="ARBA00023136"/>
    </source>
</evidence>
<proteinExistence type="inferred from homology"/>
<feature type="transmembrane region" description="Helical" evidence="13">
    <location>
        <begin position="63"/>
        <end position="81"/>
    </location>
</feature>
<keyword evidence="3 12" id="KW-0444">Lipid biosynthesis</keyword>
<comment type="domain">
    <text evidence="12">The histidine box domains are involved in binding the catalytic metal ions.</text>
</comment>
<dbReference type="PRINTS" id="PR00075">
    <property type="entry name" value="FACDDSATRASE"/>
</dbReference>
<comment type="similarity">
    <text evidence="2 12">Belongs to the fatty acid desaturase type 1 family.</text>
</comment>
<evidence type="ECO:0000256" key="11">
    <source>
        <dbReference type="ARBA" id="ARBA00023160"/>
    </source>
</evidence>
<evidence type="ECO:0000256" key="7">
    <source>
        <dbReference type="ARBA" id="ARBA00023002"/>
    </source>
</evidence>
<dbReference type="InterPro" id="IPR015876">
    <property type="entry name" value="Acyl-CoA_DS"/>
</dbReference>
<evidence type="ECO:0000256" key="6">
    <source>
        <dbReference type="ARBA" id="ARBA00022989"/>
    </source>
</evidence>
<evidence type="ECO:0000256" key="9">
    <source>
        <dbReference type="ARBA" id="ARBA00023098"/>
    </source>
</evidence>
<keyword evidence="5" id="KW-0276">Fatty acid metabolism</keyword>
<dbReference type="CDD" id="cd03505">
    <property type="entry name" value="Delta9-FADS-like"/>
    <property type="match status" value="1"/>
</dbReference>
<evidence type="ECO:0000256" key="1">
    <source>
        <dbReference type="ARBA" id="ARBA00004141"/>
    </source>
</evidence>
<comment type="subcellular location">
    <subcellularLocation>
        <location evidence="1">Membrane</location>
        <topology evidence="1">Multi-pass membrane protein</topology>
    </subcellularLocation>
</comment>
<keyword evidence="11 12" id="KW-0275">Fatty acid biosynthesis</keyword>
<dbReference type="PANTHER" id="PTHR11351:SF31">
    <property type="entry name" value="DESATURASE 1, ISOFORM A-RELATED"/>
    <property type="match status" value="1"/>
</dbReference>
<evidence type="ECO:0000256" key="13">
    <source>
        <dbReference type="SAM" id="Phobius"/>
    </source>
</evidence>
<dbReference type="GO" id="GO:0005789">
    <property type="term" value="C:endoplasmic reticulum membrane"/>
    <property type="evidence" value="ECO:0007669"/>
    <property type="project" value="TreeGrafter"/>
</dbReference>
<accession>A0AAW1MC21</accession>
<evidence type="ECO:0000256" key="4">
    <source>
        <dbReference type="ARBA" id="ARBA00022692"/>
    </source>
</evidence>
<evidence type="ECO:0000313" key="15">
    <source>
        <dbReference type="EMBL" id="KAK9743778.1"/>
    </source>
</evidence>
<comment type="caution">
    <text evidence="15">The sequence shown here is derived from an EMBL/GenBank/DDBJ whole genome shotgun (WGS) entry which is preliminary data.</text>
</comment>
<dbReference type="PANTHER" id="PTHR11351">
    <property type="entry name" value="ACYL-COA DESATURASE"/>
    <property type="match status" value="1"/>
</dbReference>
<feature type="transmembrane region" description="Helical" evidence="13">
    <location>
        <begin position="206"/>
        <end position="226"/>
    </location>
</feature>
<comment type="cofactor">
    <cofactor evidence="12">
        <name>Fe(2+)</name>
        <dbReference type="ChEBI" id="CHEBI:29033"/>
    </cofactor>
</comment>
<dbReference type="Pfam" id="PF00487">
    <property type="entry name" value="FA_desaturase"/>
    <property type="match status" value="1"/>
</dbReference>
<organism evidence="15 16">
    <name type="scientific">Popillia japonica</name>
    <name type="common">Japanese beetle</name>
    <dbReference type="NCBI Taxonomy" id="7064"/>
    <lineage>
        <taxon>Eukaryota</taxon>
        <taxon>Metazoa</taxon>
        <taxon>Ecdysozoa</taxon>
        <taxon>Arthropoda</taxon>
        <taxon>Hexapoda</taxon>
        <taxon>Insecta</taxon>
        <taxon>Pterygota</taxon>
        <taxon>Neoptera</taxon>
        <taxon>Endopterygota</taxon>
        <taxon>Coleoptera</taxon>
        <taxon>Polyphaga</taxon>
        <taxon>Scarabaeiformia</taxon>
        <taxon>Scarabaeidae</taxon>
        <taxon>Rutelinae</taxon>
        <taxon>Popillia</taxon>
    </lineage>
</organism>
<dbReference type="GO" id="GO:0005506">
    <property type="term" value="F:iron ion binding"/>
    <property type="evidence" value="ECO:0007669"/>
    <property type="project" value="TreeGrafter"/>
</dbReference>
<dbReference type="Proteomes" id="UP001458880">
    <property type="component" value="Unassembled WGS sequence"/>
</dbReference>
<keyword evidence="6 13" id="KW-1133">Transmembrane helix</keyword>